<comment type="catalytic activity">
    <reaction evidence="7 8">
        <text>deamido-NAD(+) + L-glutamine + ATP + H2O = L-glutamate + AMP + diphosphate + NAD(+) + H(+)</text>
        <dbReference type="Rhea" id="RHEA:24384"/>
        <dbReference type="ChEBI" id="CHEBI:15377"/>
        <dbReference type="ChEBI" id="CHEBI:15378"/>
        <dbReference type="ChEBI" id="CHEBI:29985"/>
        <dbReference type="ChEBI" id="CHEBI:30616"/>
        <dbReference type="ChEBI" id="CHEBI:33019"/>
        <dbReference type="ChEBI" id="CHEBI:57540"/>
        <dbReference type="ChEBI" id="CHEBI:58359"/>
        <dbReference type="ChEBI" id="CHEBI:58437"/>
        <dbReference type="ChEBI" id="CHEBI:456215"/>
        <dbReference type="EC" id="6.3.5.1"/>
    </reaction>
</comment>
<dbReference type="OrthoDB" id="2020662at2759"/>
<dbReference type="Gene3D" id="3.60.110.10">
    <property type="entry name" value="Carbon-nitrogen hydrolase"/>
    <property type="match status" value="1"/>
</dbReference>
<dbReference type="InterPro" id="IPR036526">
    <property type="entry name" value="C-N_Hydrolase_sf"/>
</dbReference>
<dbReference type="NCBIfam" id="TIGR00552">
    <property type="entry name" value="nadE"/>
    <property type="match status" value="1"/>
</dbReference>
<evidence type="ECO:0000256" key="6">
    <source>
        <dbReference type="ARBA" id="ARBA00023027"/>
    </source>
</evidence>
<dbReference type="EMBL" id="SRPO01000046">
    <property type="protein sequence ID" value="KAG5945349.1"/>
    <property type="molecule type" value="Genomic_DNA"/>
</dbReference>
<proteinExistence type="inferred from homology"/>
<keyword evidence="3 8" id="KW-0436">Ligase</keyword>
<dbReference type="AlphaFoldDB" id="A0A9P7MGG2"/>
<comment type="pathway">
    <text evidence="1 8">Cofactor biosynthesis; NAD(+) biosynthesis; NAD(+) from deamido-NAD(+) (L-Gln route): step 1/1.</text>
</comment>
<keyword evidence="11" id="KW-1185">Reference proteome</keyword>
<comment type="caution">
    <text evidence="10">The sequence shown here is derived from an EMBL/GenBank/DDBJ whole genome shotgun (WGS) entry which is preliminary data.</text>
</comment>
<dbReference type="CDD" id="cd00553">
    <property type="entry name" value="NAD_synthase"/>
    <property type="match status" value="1"/>
</dbReference>
<keyword evidence="6 8" id="KW-0520">NAD</keyword>
<accession>A0A9P7MGG2</accession>
<dbReference type="GO" id="GO:0009435">
    <property type="term" value="P:NAD+ biosynthetic process"/>
    <property type="evidence" value="ECO:0007669"/>
    <property type="project" value="UniProtKB-UniRule"/>
</dbReference>
<dbReference type="Pfam" id="PF00795">
    <property type="entry name" value="CN_hydrolase"/>
    <property type="match status" value="1"/>
</dbReference>
<sequence>MVHLVRVATCALNQWALDYENNLRRIKQSIHDAKDAGATLRVGPELEITGYGCLDHFLENEVYENSWDSLYSILADETLHGIIIDIGLPLLHRNCRYNARAIILNGKILCFRPKLYLANEGNFREMRFFTPWKKPRHVEQYFLPPRIQEQQGRRQVPIGDVVLSTIDTCLAAETCEELFTPNSPHIEMGLNGVEIFTNSSGSHHALRKLDQRIALISEATRKNGGVYLYSNQLGCDGDRLYYDGCAMIFVNGELVGQSSQFSLNEVEVVVATVDLGEVRAARCSPSRGQQAVQAHEYTRIEVDFSLSGSDDDLLHAPTPARPPRYHLPEEEIALGPACWLWDFLRRSRAAGFQIALSGGIDSCATATIVYSMCRLAVAAAKEGNQQVIADMKRIAAYSTELPETAEALCSQILHTVYLGMETQSSKETRQRAKDLAARIGAYHKDVNIDGVFHSTKDVLTQATGFTPNFKVHGGTSTQNLALQNIQARSRMVLTYLFAQQLCEIRERPGGGSLLVLGSSNVDECLRGYLTKYDCSSADINPIGSISKVDLVRFITWSVKNLDMPVLEEFIHAIPTAELEPITSDYVQSDEADMGFTYKELSRFGALRKVHKLGPYGCFLRLQSEWHAEGMTPREIADKVKRFFHFHAINRHKQTVSTPAYHCESYSPDDHRFDLRPFLYPPSFESWSFKKIDDRVEALEKRASKKS</sequence>
<dbReference type="GO" id="GO:0003952">
    <property type="term" value="F:NAD+ synthase (glutamine-hydrolyzing) activity"/>
    <property type="evidence" value="ECO:0007669"/>
    <property type="project" value="UniProtKB-UniRule"/>
</dbReference>
<comment type="similarity">
    <text evidence="2 8">In the C-terminal section; belongs to the NAD synthetase family.</text>
</comment>
<dbReference type="Gene3D" id="3.40.50.620">
    <property type="entry name" value="HUPs"/>
    <property type="match status" value="1"/>
</dbReference>
<dbReference type="SUPFAM" id="SSF52402">
    <property type="entry name" value="Adenine nucleotide alpha hydrolases-like"/>
    <property type="match status" value="1"/>
</dbReference>
<organism evidence="10 11">
    <name type="scientific">Claviceps pazoutovae</name>
    <dbReference type="NCBI Taxonomy" id="1649127"/>
    <lineage>
        <taxon>Eukaryota</taxon>
        <taxon>Fungi</taxon>
        <taxon>Dikarya</taxon>
        <taxon>Ascomycota</taxon>
        <taxon>Pezizomycotina</taxon>
        <taxon>Sordariomycetes</taxon>
        <taxon>Hypocreomycetidae</taxon>
        <taxon>Hypocreales</taxon>
        <taxon>Clavicipitaceae</taxon>
        <taxon>Claviceps</taxon>
    </lineage>
</organism>
<dbReference type="InterPro" id="IPR014445">
    <property type="entry name" value="Gln-dep_NAD_synthase"/>
</dbReference>
<dbReference type="PANTHER" id="PTHR23090:SF9">
    <property type="entry name" value="GLUTAMINE-DEPENDENT NAD(+) SYNTHETASE"/>
    <property type="match status" value="1"/>
</dbReference>
<dbReference type="CDD" id="cd07570">
    <property type="entry name" value="GAT_Gln-NAD-synth"/>
    <property type="match status" value="1"/>
</dbReference>
<protein>
    <recommendedName>
        <fullName evidence="8">Glutamine-dependent NAD(+) synthetase</fullName>
        <ecNumber evidence="8">6.3.5.1</ecNumber>
    </recommendedName>
    <alternativeName>
        <fullName evidence="8">NAD(+) synthase [glutamine-hydrolyzing]</fullName>
    </alternativeName>
</protein>
<reference evidence="10 11" key="1">
    <citation type="journal article" date="2020" name="bioRxiv">
        <title>Whole genome comparisons of ergot fungi reveals the divergence and evolution of species within the genus Claviceps are the result of varying mechanisms driving genome evolution and host range expansion.</title>
        <authorList>
            <person name="Wyka S.A."/>
            <person name="Mondo S.J."/>
            <person name="Liu M."/>
            <person name="Dettman J."/>
            <person name="Nalam V."/>
            <person name="Broders K.D."/>
        </authorList>
    </citation>
    <scope>NUCLEOTIDE SEQUENCE [LARGE SCALE GENOMIC DNA]</scope>
    <source>
        <strain evidence="10 11">CCC 1485</strain>
    </source>
</reference>
<feature type="domain" description="CN hydrolase" evidence="9">
    <location>
        <begin position="5"/>
        <end position="275"/>
    </location>
</feature>
<evidence type="ECO:0000313" key="11">
    <source>
        <dbReference type="Proteomes" id="UP000706124"/>
    </source>
</evidence>
<keyword evidence="4 8" id="KW-0547">Nucleotide-binding</keyword>
<evidence type="ECO:0000256" key="2">
    <source>
        <dbReference type="ARBA" id="ARBA00007145"/>
    </source>
</evidence>
<dbReference type="SUPFAM" id="SSF56317">
    <property type="entry name" value="Carbon-nitrogen hydrolase"/>
    <property type="match status" value="1"/>
</dbReference>
<dbReference type="GO" id="GO:0005737">
    <property type="term" value="C:cytoplasm"/>
    <property type="evidence" value="ECO:0007669"/>
    <property type="project" value="InterPro"/>
</dbReference>
<evidence type="ECO:0000256" key="3">
    <source>
        <dbReference type="ARBA" id="ARBA00022598"/>
    </source>
</evidence>
<dbReference type="GO" id="GO:0004359">
    <property type="term" value="F:glutaminase activity"/>
    <property type="evidence" value="ECO:0007669"/>
    <property type="project" value="InterPro"/>
</dbReference>
<dbReference type="InterPro" id="IPR014729">
    <property type="entry name" value="Rossmann-like_a/b/a_fold"/>
</dbReference>
<evidence type="ECO:0000256" key="5">
    <source>
        <dbReference type="ARBA" id="ARBA00022840"/>
    </source>
</evidence>
<dbReference type="PANTHER" id="PTHR23090">
    <property type="entry name" value="NH 3 /GLUTAMINE-DEPENDENT NAD + SYNTHETASE"/>
    <property type="match status" value="1"/>
</dbReference>
<evidence type="ECO:0000256" key="1">
    <source>
        <dbReference type="ARBA" id="ARBA00005188"/>
    </source>
</evidence>
<dbReference type="Proteomes" id="UP000706124">
    <property type="component" value="Unassembled WGS sequence"/>
</dbReference>
<evidence type="ECO:0000256" key="8">
    <source>
        <dbReference type="PIRNR" id="PIRNR006630"/>
    </source>
</evidence>
<dbReference type="PIRSF" id="PIRSF006630">
    <property type="entry name" value="NADS_GAT"/>
    <property type="match status" value="1"/>
</dbReference>
<dbReference type="GO" id="GO:0005524">
    <property type="term" value="F:ATP binding"/>
    <property type="evidence" value="ECO:0007669"/>
    <property type="project" value="UniProtKB-UniRule"/>
</dbReference>
<dbReference type="HAMAP" id="MF_02090">
    <property type="entry name" value="NadE_glutamine_dep"/>
    <property type="match status" value="1"/>
</dbReference>
<evidence type="ECO:0000313" key="10">
    <source>
        <dbReference type="EMBL" id="KAG5945349.1"/>
    </source>
</evidence>
<dbReference type="PROSITE" id="PS50263">
    <property type="entry name" value="CN_HYDROLASE"/>
    <property type="match status" value="1"/>
</dbReference>
<dbReference type="InterPro" id="IPR003010">
    <property type="entry name" value="C-N_Hydrolase"/>
</dbReference>
<evidence type="ECO:0000259" key="9">
    <source>
        <dbReference type="PROSITE" id="PS50263"/>
    </source>
</evidence>
<dbReference type="FunFam" id="3.60.110.10:FF:000003">
    <property type="entry name" value="Glutamine-dependent NAD(+) synthetase"/>
    <property type="match status" value="1"/>
</dbReference>
<keyword evidence="5 8" id="KW-0067">ATP-binding</keyword>
<dbReference type="FunFam" id="3.40.50.620:FF:000036">
    <property type="entry name" value="Glutamine-dependent NAD(+) synthetase"/>
    <property type="match status" value="1"/>
</dbReference>
<dbReference type="InterPro" id="IPR022310">
    <property type="entry name" value="NAD/GMP_synthase"/>
</dbReference>
<dbReference type="InterPro" id="IPR003694">
    <property type="entry name" value="NAD_synthase"/>
</dbReference>
<dbReference type="EC" id="6.3.5.1" evidence="8"/>
<gene>
    <name evidence="10" type="primary">QNS1</name>
    <name evidence="10" type="ORF">E4U60_005295</name>
</gene>
<evidence type="ECO:0000256" key="4">
    <source>
        <dbReference type="ARBA" id="ARBA00022741"/>
    </source>
</evidence>
<dbReference type="Pfam" id="PF02540">
    <property type="entry name" value="NAD_synthase"/>
    <property type="match status" value="1"/>
</dbReference>
<evidence type="ECO:0000256" key="7">
    <source>
        <dbReference type="ARBA" id="ARBA00052340"/>
    </source>
</evidence>
<name>A0A9P7MGG2_9HYPO</name>